<dbReference type="EMBL" id="OZ026884">
    <property type="protein sequence ID" value="CAL1239748.1"/>
    <property type="molecule type" value="Genomic_DNA"/>
</dbReference>
<comment type="cofactor">
    <cofactor evidence="1 11">
        <name>Mg(2+)</name>
        <dbReference type="ChEBI" id="CHEBI:18420"/>
    </cofactor>
</comment>
<dbReference type="Pfam" id="PF01040">
    <property type="entry name" value="UbiA"/>
    <property type="match status" value="1"/>
</dbReference>
<dbReference type="Proteomes" id="UP001497493">
    <property type="component" value="Chromosome"/>
</dbReference>
<evidence type="ECO:0000313" key="14">
    <source>
        <dbReference type="Proteomes" id="UP001497493"/>
    </source>
</evidence>
<comment type="similarity">
    <text evidence="3 11">Belongs to the UbiA prenyltransferase family.</text>
</comment>
<evidence type="ECO:0000256" key="7">
    <source>
        <dbReference type="ARBA" id="ARBA00022688"/>
    </source>
</evidence>
<dbReference type="HAMAP" id="MF_01635">
    <property type="entry name" value="UbiA"/>
    <property type="match status" value="1"/>
</dbReference>
<evidence type="ECO:0000256" key="5">
    <source>
        <dbReference type="ARBA" id="ARBA00022519"/>
    </source>
</evidence>
<evidence type="ECO:0000256" key="10">
    <source>
        <dbReference type="ARBA" id="ARBA00023136"/>
    </source>
</evidence>
<feature type="transmembrane region" description="Helical" evidence="11">
    <location>
        <begin position="171"/>
        <end position="187"/>
    </location>
</feature>
<feature type="transmembrane region" description="Helical" evidence="11">
    <location>
        <begin position="239"/>
        <end position="261"/>
    </location>
</feature>
<evidence type="ECO:0000256" key="12">
    <source>
        <dbReference type="NCBIfam" id="TIGR01474"/>
    </source>
</evidence>
<dbReference type="PANTHER" id="PTHR11048">
    <property type="entry name" value="PRENYLTRANSFERASES"/>
    <property type="match status" value="1"/>
</dbReference>
<keyword evidence="11" id="KW-0460">Magnesium</keyword>
<organism evidence="13 14">
    <name type="scientific">Candidatus Methylocalor cossyra</name>
    <dbReference type="NCBI Taxonomy" id="3108543"/>
    <lineage>
        <taxon>Bacteria</taxon>
        <taxon>Pseudomonadati</taxon>
        <taxon>Pseudomonadota</taxon>
        <taxon>Gammaproteobacteria</taxon>
        <taxon>Methylococcales</taxon>
        <taxon>Methylococcaceae</taxon>
        <taxon>Candidatus Methylocalor</taxon>
    </lineage>
</organism>
<keyword evidence="6 11" id="KW-0808">Transferase</keyword>
<feature type="transmembrane region" description="Helical" evidence="11">
    <location>
        <begin position="208"/>
        <end position="233"/>
    </location>
</feature>
<reference evidence="13 14" key="1">
    <citation type="submission" date="2024-04" db="EMBL/GenBank/DDBJ databases">
        <authorList>
            <person name="Cremers G."/>
        </authorList>
    </citation>
    <scope>NUCLEOTIDE SEQUENCE [LARGE SCALE GENOMIC DNA]</scope>
    <source>
        <strain evidence="13">MeCH1-AG</strain>
    </source>
</reference>
<dbReference type="InterPro" id="IPR006370">
    <property type="entry name" value="HB_polyprenyltransferase-like"/>
</dbReference>
<feature type="transmembrane region" description="Helical" evidence="11">
    <location>
        <begin position="273"/>
        <end position="293"/>
    </location>
</feature>
<comment type="pathway">
    <text evidence="11">Cofactor biosynthesis; ubiquinone biosynthesis.</text>
</comment>
<keyword evidence="5 11" id="KW-0997">Cell inner membrane</keyword>
<keyword evidence="8 11" id="KW-0812">Transmembrane</keyword>
<dbReference type="InterPro" id="IPR030470">
    <property type="entry name" value="UbiA_prenylTrfase_CS"/>
</dbReference>
<dbReference type="PROSITE" id="PS00943">
    <property type="entry name" value="UBIA"/>
    <property type="match status" value="1"/>
</dbReference>
<sequence length="294" mass="32555">MSHHVPVRTAWARLDAYWRLMRFHRPIGIWLLLWPALWALWIAGEGHPSPKVVSVIIAGTLVMRAAGCVINDYADRGFDPHVERTRQRPIAAGEVAPREALGLFVVLCLAGLALVLLLNPLTIALSVPGAFLAASYPFTKRYTHWPQAYLGLAFGWAVPMSFAAQTGGLPWIAWPIYLATVLWALVYDTQYAMVDRDDDLKIGVKSTAILFGAWDRLILALLQVLVLLILYGVGRGAGLGWPFDLGLAGAAGLAAYQQWLLRHREKANCFKAFLNNHWFGATVFAGIALDYLLR</sequence>
<protein>
    <recommendedName>
        <fullName evidence="11 12">4-hydroxybenzoate octaprenyltransferase</fullName>
        <ecNumber evidence="11 12">2.5.1.39</ecNumber>
    </recommendedName>
    <alternativeName>
        <fullName evidence="11">4-HB polyprenyltransferase</fullName>
    </alternativeName>
</protein>
<evidence type="ECO:0000256" key="2">
    <source>
        <dbReference type="ARBA" id="ARBA00004141"/>
    </source>
</evidence>
<comment type="function">
    <text evidence="11">Catalyzes the prenylation of para-hydroxybenzoate (PHB) with an all-trans polyprenyl group. Mediates the second step in the final reaction sequence of ubiquinone-8 (UQ-8) biosynthesis, which is the condensation of the polyisoprenoid side chain with PHB, generating the first membrane-bound Q intermediate 3-octaprenyl-4-hydroxybenzoate.</text>
</comment>
<gene>
    <name evidence="11 13" type="primary">ubiA</name>
    <name evidence="13" type="ORF">MECH1_V1_0972</name>
</gene>
<evidence type="ECO:0000256" key="6">
    <source>
        <dbReference type="ARBA" id="ARBA00022679"/>
    </source>
</evidence>
<dbReference type="Gene3D" id="1.10.357.140">
    <property type="entry name" value="UbiA prenyltransferase"/>
    <property type="match status" value="1"/>
</dbReference>
<name>A0ABM9NGL1_9GAMM</name>
<dbReference type="NCBIfam" id="TIGR01474">
    <property type="entry name" value="ubiA_proteo"/>
    <property type="match status" value="1"/>
</dbReference>
<evidence type="ECO:0000256" key="4">
    <source>
        <dbReference type="ARBA" id="ARBA00022475"/>
    </source>
</evidence>
<evidence type="ECO:0000256" key="11">
    <source>
        <dbReference type="HAMAP-Rule" id="MF_01635"/>
    </source>
</evidence>
<evidence type="ECO:0000256" key="8">
    <source>
        <dbReference type="ARBA" id="ARBA00022692"/>
    </source>
</evidence>
<dbReference type="CDD" id="cd13959">
    <property type="entry name" value="PT_UbiA_COQ2"/>
    <property type="match status" value="1"/>
</dbReference>
<dbReference type="Gene3D" id="1.20.120.1780">
    <property type="entry name" value="UbiA prenyltransferase"/>
    <property type="match status" value="1"/>
</dbReference>
<keyword evidence="4 11" id="KW-1003">Cell membrane</keyword>
<keyword evidence="9 11" id="KW-1133">Transmembrane helix</keyword>
<evidence type="ECO:0000256" key="1">
    <source>
        <dbReference type="ARBA" id="ARBA00001946"/>
    </source>
</evidence>
<dbReference type="EC" id="2.5.1.39" evidence="11 12"/>
<feature type="transmembrane region" description="Helical" evidence="11">
    <location>
        <begin position="27"/>
        <end position="44"/>
    </location>
</feature>
<feature type="transmembrane region" description="Helical" evidence="11">
    <location>
        <begin position="148"/>
        <end position="165"/>
    </location>
</feature>
<dbReference type="PANTHER" id="PTHR11048:SF28">
    <property type="entry name" value="4-HYDROXYBENZOATE POLYPRENYLTRANSFERASE, MITOCHONDRIAL"/>
    <property type="match status" value="1"/>
</dbReference>
<keyword evidence="10 11" id="KW-0472">Membrane</keyword>
<keyword evidence="14" id="KW-1185">Reference proteome</keyword>
<comment type="catalytic activity">
    <reaction evidence="11">
        <text>all-trans-octaprenyl diphosphate + 4-hydroxybenzoate = 4-hydroxy-3-(all-trans-octaprenyl)benzoate + diphosphate</text>
        <dbReference type="Rhea" id="RHEA:27782"/>
        <dbReference type="ChEBI" id="CHEBI:1617"/>
        <dbReference type="ChEBI" id="CHEBI:17879"/>
        <dbReference type="ChEBI" id="CHEBI:33019"/>
        <dbReference type="ChEBI" id="CHEBI:57711"/>
        <dbReference type="EC" id="2.5.1.39"/>
    </reaction>
</comment>
<dbReference type="InterPro" id="IPR044878">
    <property type="entry name" value="UbiA_sf"/>
</dbReference>
<dbReference type="InterPro" id="IPR000537">
    <property type="entry name" value="UbiA_prenyltransferase"/>
</dbReference>
<feature type="transmembrane region" description="Helical" evidence="11">
    <location>
        <begin position="103"/>
        <end position="136"/>
    </location>
</feature>
<dbReference type="GO" id="GO:0008412">
    <property type="term" value="F:4-hydroxybenzoate polyprenyltransferase activity"/>
    <property type="evidence" value="ECO:0007669"/>
    <property type="project" value="UniProtKB-EC"/>
</dbReference>
<evidence type="ECO:0000256" key="9">
    <source>
        <dbReference type="ARBA" id="ARBA00022989"/>
    </source>
</evidence>
<evidence type="ECO:0000313" key="13">
    <source>
        <dbReference type="EMBL" id="CAL1239748.1"/>
    </source>
</evidence>
<keyword evidence="7 11" id="KW-0831">Ubiquinone biosynthesis</keyword>
<accession>A0ABM9NGL1</accession>
<comment type="subcellular location">
    <subcellularLocation>
        <location evidence="11">Cell inner membrane</location>
        <topology evidence="11">Multi-pass membrane protein</topology>
    </subcellularLocation>
    <subcellularLocation>
        <location evidence="2">Membrane</location>
        <topology evidence="2">Multi-pass membrane protein</topology>
    </subcellularLocation>
</comment>
<evidence type="ECO:0000256" key="3">
    <source>
        <dbReference type="ARBA" id="ARBA00005985"/>
    </source>
</evidence>
<dbReference type="InterPro" id="IPR039653">
    <property type="entry name" value="Prenyltransferase"/>
</dbReference>
<dbReference type="RefSeq" id="WP_348759286.1">
    <property type="nucleotide sequence ID" value="NZ_OZ026884.1"/>
</dbReference>
<proteinExistence type="inferred from homology"/>